<dbReference type="Proteomes" id="UP000003922">
    <property type="component" value="Unassembled WGS sequence"/>
</dbReference>
<proteinExistence type="predicted"/>
<dbReference type="EMBL" id="AADV02000001">
    <property type="protein sequence ID" value="EAM53143.1"/>
    <property type="molecule type" value="Genomic_DNA"/>
</dbReference>
<sequence>MMATNVDGVWAIGDIRNTPFKQAVVAAGDGCIAAMSIDRFLNKREGIKRDWDHS</sequence>
<evidence type="ECO:0000313" key="1">
    <source>
        <dbReference type="EMBL" id="EAM53143.1"/>
    </source>
</evidence>
<name>Q4C9Z3_CROWT</name>
<dbReference type="AlphaFoldDB" id="Q4C9Z3"/>
<protein>
    <submittedName>
        <fullName evidence="1">Thioredoxin reductase</fullName>
    </submittedName>
</protein>
<gene>
    <name evidence="1" type="ORF">CwatDRAFT_6529</name>
</gene>
<dbReference type="KEGG" id="cwa:CwatDRAFT_6529"/>
<reference evidence="1" key="1">
    <citation type="submission" date="2004-02" db="EMBL/GenBank/DDBJ databases">
        <authorList>
            <consortium name="DOE Joint Genome Institute"/>
        </authorList>
    </citation>
    <scope>NUCLEOTIDE SEQUENCE [LARGE SCALE GENOMIC DNA]</scope>
    <source>
        <strain evidence="1">WH 8501</strain>
    </source>
</reference>
<dbReference type="Gene3D" id="3.50.50.60">
    <property type="entry name" value="FAD/NAD(P)-binding domain"/>
    <property type="match status" value="1"/>
</dbReference>
<reference evidence="1" key="3">
    <citation type="submission" date="2016-12" db="EMBL/GenBank/DDBJ databases">
        <title>Annotation of the draft genome assembly of Crocosphaera watsonii WH 8501.</title>
        <authorList>
            <consortium name="US DOE Joint Genome Institute (JGI-ORNL)"/>
            <person name="Larimer F."/>
            <person name="Land M."/>
        </authorList>
    </citation>
    <scope>NUCLEOTIDE SEQUENCE</scope>
    <source>
        <strain evidence="1">WH 8501</strain>
    </source>
</reference>
<keyword evidence="2" id="KW-1185">Reference proteome</keyword>
<organism evidence="1 2">
    <name type="scientific">Crocosphaera watsonii WH 8501</name>
    <dbReference type="NCBI Taxonomy" id="165597"/>
    <lineage>
        <taxon>Bacteria</taxon>
        <taxon>Bacillati</taxon>
        <taxon>Cyanobacteriota</taxon>
        <taxon>Cyanophyceae</taxon>
        <taxon>Oscillatoriophycideae</taxon>
        <taxon>Chroococcales</taxon>
        <taxon>Aphanothecaceae</taxon>
        <taxon>Crocosphaera</taxon>
    </lineage>
</organism>
<accession>Q4C9Z3</accession>
<evidence type="ECO:0000313" key="2">
    <source>
        <dbReference type="Proteomes" id="UP000003922"/>
    </source>
</evidence>
<dbReference type="InterPro" id="IPR036188">
    <property type="entry name" value="FAD/NAD-bd_sf"/>
</dbReference>
<reference evidence="1" key="2">
    <citation type="submission" date="2005-06" db="EMBL/GenBank/DDBJ databases">
        <title>Sequencing of the draft genome and assembly of Crocosphaera watsonii WH 8501.</title>
        <authorList>
            <consortium name="US DOE Joint Genome Institute (JGI-PGF)"/>
            <person name="Copeland A."/>
            <person name="Lucas S."/>
            <person name="Lapidus A."/>
            <person name="Barry K."/>
            <person name="Detter C."/>
            <person name="Glavina T."/>
            <person name="Hammon N."/>
            <person name="Israni S."/>
            <person name="Pitluck S."/>
            <person name="Richardson P."/>
        </authorList>
    </citation>
    <scope>NUCLEOTIDE SEQUENCE [LARGE SCALE GENOMIC DNA]</scope>
    <source>
        <strain evidence="1">WH 8501</strain>
    </source>
</reference>
<dbReference type="SUPFAM" id="SSF51905">
    <property type="entry name" value="FAD/NAD(P)-binding domain"/>
    <property type="match status" value="1"/>
</dbReference>
<comment type="caution">
    <text evidence="1">The sequence shown here is derived from an EMBL/GenBank/DDBJ whole genome shotgun (WGS) entry which is preliminary data.</text>
</comment>